<dbReference type="AlphaFoldDB" id="A0A7Y9Z8Y9"/>
<proteinExistence type="predicted"/>
<reference evidence="1 2" key="1">
    <citation type="submission" date="2020-07" db="EMBL/GenBank/DDBJ databases">
        <title>Sequencing the genomes of 1000 actinobacteria strains.</title>
        <authorList>
            <person name="Klenk H.-P."/>
        </authorList>
    </citation>
    <scope>NUCLEOTIDE SEQUENCE [LARGE SCALE GENOMIC DNA]</scope>
    <source>
        <strain evidence="1 2">DSM 19970</strain>
    </source>
</reference>
<dbReference type="EMBL" id="JACBZO010000001">
    <property type="protein sequence ID" value="NYI40806.1"/>
    <property type="molecule type" value="Genomic_DNA"/>
</dbReference>
<dbReference type="Proteomes" id="UP000547973">
    <property type="component" value="Unassembled WGS sequence"/>
</dbReference>
<comment type="caution">
    <text evidence="1">The sequence shown here is derived from an EMBL/GenBank/DDBJ whole genome shotgun (WGS) entry which is preliminary data.</text>
</comment>
<dbReference type="OrthoDB" id="3827359at2"/>
<evidence type="ECO:0000313" key="2">
    <source>
        <dbReference type="Proteomes" id="UP000547973"/>
    </source>
</evidence>
<sequence length="170" mass="17753">MRWNDLFADLEAQMSAAERAQFQTEVQDLTRSERAGIELAARLVSAKGRTIGLTLTDGETVRGVLVDAAAQWLLLGATGPQTLVPVRAIALVSGLPPRTTELTEVEKRLGIGHALRALARDRARVIVDTVAGSTAGLVGVVGADFIEVSTTVGASVAVPMAAITRVRAAG</sequence>
<evidence type="ECO:0000313" key="1">
    <source>
        <dbReference type="EMBL" id="NYI40806.1"/>
    </source>
</evidence>
<accession>A0A7Y9Z8Y9</accession>
<name>A0A7Y9Z8Y9_9MICO</name>
<protein>
    <recommendedName>
        <fullName evidence="3">Fis family transcriptional regulator</fullName>
    </recommendedName>
</protein>
<evidence type="ECO:0008006" key="3">
    <source>
        <dbReference type="Google" id="ProtNLM"/>
    </source>
</evidence>
<gene>
    <name evidence="1" type="ORF">BKA03_000925</name>
</gene>
<dbReference type="RefSeq" id="WP_062076067.1">
    <property type="nucleotide sequence ID" value="NZ_BBRC01000016.1"/>
</dbReference>
<organism evidence="1 2">
    <name type="scientific">Demequina lutea</name>
    <dbReference type="NCBI Taxonomy" id="431489"/>
    <lineage>
        <taxon>Bacteria</taxon>
        <taxon>Bacillati</taxon>
        <taxon>Actinomycetota</taxon>
        <taxon>Actinomycetes</taxon>
        <taxon>Micrococcales</taxon>
        <taxon>Demequinaceae</taxon>
        <taxon>Demequina</taxon>
    </lineage>
</organism>
<keyword evidence="2" id="KW-1185">Reference proteome</keyword>